<keyword evidence="3" id="KW-1185">Reference proteome</keyword>
<dbReference type="Proteomes" id="UP000198211">
    <property type="component" value="Unassembled WGS sequence"/>
</dbReference>
<dbReference type="EMBL" id="NBNE01003665">
    <property type="protein sequence ID" value="OWZ07127.1"/>
    <property type="molecule type" value="Genomic_DNA"/>
</dbReference>
<gene>
    <name evidence="2" type="ORF">PHMEG_00020528</name>
</gene>
<dbReference type="Pfam" id="PF24626">
    <property type="entry name" value="SH3_Tf2-1"/>
    <property type="match status" value="1"/>
</dbReference>
<protein>
    <recommendedName>
        <fullName evidence="1">Tf2-1-like SH3-like domain-containing protein</fullName>
    </recommendedName>
</protein>
<dbReference type="InterPro" id="IPR056924">
    <property type="entry name" value="SH3_Tf2-1"/>
</dbReference>
<evidence type="ECO:0000313" key="3">
    <source>
        <dbReference type="Proteomes" id="UP000198211"/>
    </source>
</evidence>
<sequence>MSSSFQRSFGRPSDAMTCCRREANRQQEIALKMAEENAAIEKTRSAQKHNESLSRIEKAAIPRTDQIVTLGDGLAQTGAATEESNEISVAKRSLCLRLATAERVKPGLTEQLVHRWHGPFHVKEKVQEFAYELDLPDRSGYRFYPATHVSRLKAVDEFNNRPNIRLASEVTDASRLDLMKNCYQKTAGSLTTLPANMKWKQFWMTESHCPQAKNELSGDSKWLRRTNMGACV</sequence>
<name>A0A225VQQ7_9STRA</name>
<accession>A0A225VQQ7</accession>
<comment type="caution">
    <text evidence="2">The sequence shown here is derived from an EMBL/GenBank/DDBJ whole genome shotgun (WGS) entry which is preliminary data.</text>
</comment>
<evidence type="ECO:0000313" key="2">
    <source>
        <dbReference type="EMBL" id="OWZ07127.1"/>
    </source>
</evidence>
<feature type="domain" description="Tf2-1-like SH3-like" evidence="1">
    <location>
        <begin position="108"/>
        <end position="154"/>
    </location>
</feature>
<organism evidence="2 3">
    <name type="scientific">Phytophthora megakarya</name>
    <dbReference type="NCBI Taxonomy" id="4795"/>
    <lineage>
        <taxon>Eukaryota</taxon>
        <taxon>Sar</taxon>
        <taxon>Stramenopiles</taxon>
        <taxon>Oomycota</taxon>
        <taxon>Peronosporomycetes</taxon>
        <taxon>Peronosporales</taxon>
        <taxon>Peronosporaceae</taxon>
        <taxon>Phytophthora</taxon>
    </lineage>
</organism>
<dbReference type="AlphaFoldDB" id="A0A225VQQ7"/>
<evidence type="ECO:0000259" key="1">
    <source>
        <dbReference type="Pfam" id="PF24626"/>
    </source>
</evidence>
<reference evidence="3" key="1">
    <citation type="submission" date="2017-03" db="EMBL/GenBank/DDBJ databases">
        <title>Phytopthora megakarya and P. palmivora, two closely related causual agents of cacao black pod achieved similar genome size and gene model numbers by different mechanisms.</title>
        <authorList>
            <person name="Ali S."/>
            <person name="Shao J."/>
            <person name="Larry D.J."/>
            <person name="Kronmiller B."/>
            <person name="Shen D."/>
            <person name="Strem M.D."/>
            <person name="Melnick R.L."/>
            <person name="Guiltinan M.J."/>
            <person name="Tyler B.M."/>
            <person name="Meinhardt L.W."/>
            <person name="Bailey B.A."/>
        </authorList>
    </citation>
    <scope>NUCLEOTIDE SEQUENCE [LARGE SCALE GENOMIC DNA]</scope>
    <source>
        <strain evidence="3">zdho120</strain>
    </source>
</reference>
<proteinExistence type="predicted"/>